<dbReference type="PANTHER" id="PTHR30461">
    <property type="entry name" value="DNA-INVERTASE FROM LAMBDOID PROPHAGE"/>
    <property type="match status" value="1"/>
</dbReference>
<dbReference type="GO" id="GO:0000150">
    <property type="term" value="F:DNA strand exchange activity"/>
    <property type="evidence" value="ECO:0007669"/>
    <property type="project" value="InterPro"/>
</dbReference>
<dbReference type="AlphaFoldDB" id="A0A7C4LJA4"/>
<feature type="domain" description="Recombinase" evidence="2">
    <location>
        <begin position="176"/>
        <end position="292"/>
    </location>
</feature>
<dbReference type="InterPro" id="IPR038109">
    <property type="entry name" value="DNA_bind_recomb_sf"/>
</dbReference>
<sequence>MKRHPKKEASVLTLIRCAVYTRKSTEEGLEQEFNSLDAQREAGEAFIKSQASEGWSCLPDRYDDGGWSGGNMERPALQRLMADIEAGKIDCVVVYKVDRLSRSLLDFAAMMQTFEKHKVSFVSVTQQFNTATSMGRLILNVLLSFAQFEREIISERTRDKIAATRRKGKWAGGHPILGYDVDPQGFRLAVNAEEAERVRAIFKLYLQHESLLPVVQELERRGWLNKRWTTRKGHERGGKAFTKTSLYKLLTNVAYVGKVRYKDEVHGGEHAAIVDPAIWQRVQALLERNGRTGGVPVRNKFGALLKGIIRCVPCDCAMTPSHTTREGTKRYRYYVCSSAQKRGWHTCPSKSVPAAQIEQLVVNQIKCIGQDRALLQQVLEQARQQDSARAGELDAERAGLEKDLTGWHREIRDLSGRLRPGEDNGAVIGRLAELQERIGTVEVRVRKLREQIHAIHHQLLEEDEAALAMSIFDPVWGSLTPHEQVRAVHLLVERVDYDGSKGKVSITFRPSGIKTLARELSGEVKERIA</sequence>
<dbReference type="PANTHER" id="PTHR30461:SF23">
    <property type="entry name" value="DNA RECOMBINASE-RELATED"/>
    <property type="match status" value="1"/>
</dbReference>
<feature type="domain" description="Resolvase/invertase-type recombinase catalytic" evidence="1">
    <location>
        <begin position="16"/>
        <end position="168"/>
    </location>
</feature>
<dbReference type="EMBL" id="DSVQ01000009">
    <property type="protein sequence ID" value="HGT38522.1"/>
    <property type="molecule type" value="Genomic_DNA"/>
</dbReference>
<evidence type="ECO:0000259" key="1">
    <source>
        <dbReference type="PROSITE" id="PS51736"/>
    </source>
</evidence>
<dbReference type="Gene3D" id="3.40.50.1390">
    <property type="entry name" value="Resolvase, N-terminal catalytic domain"/>
    <property type="match status" value="1"/>
</dbReference>
<accession>A0A7C4LJA4</accession>
<name>A0A7C4LJA4_9PLAN</name>
<dbReference type="SUPFAM" id="SSF53041">
    <property type="entry name" value="Resolvase-like"/>
    <property type="match status" value="1"/>
</dbReference>
<dbReference type="Pfam" id="PF07508">
    <property type="entry name" value="Recombinase"/>
    <property type="match status" value="1"/>
</dbReference>
<dbReference type="InterPro" id="IPR050639">
    <property type="entry name" value="SSR_resolvase"/>
</dbReference>
<gene>
    <name evidence="3" type="ORF">ENS64_04570</name>
</gene>
<dbReference type="PROSITE" id="PS51736">
    <property type="entry name" value="RECOMBINASES_3"/>
    <property type="match status" value="1"/>
</dbReference>
<evidence type="ECO:0000313" key="3">
    <source>
        <dbReference type="EMBL" id="HGT38522.1"/>
    </source>
</evidence>
<dbReference type="Pfam" id="PF00239">
    <property type="entry name" value="Resolvase"/>
    <property type="match status" value="1"/>
</dbReference>
<dbReference type="InterPro" id="IPR036162">
    <property type="entry name" value="Resolvase-like_N_sf"/>
</dbReference>
<dbReference type="GO" id="GO:0003677">
    <property type="term" value="F:DNA binding"/>
    <property type="evidence" value="ECO:0007669"/>
    <property type="project" value="InterPro"/>
</dbReference>
<dbReference type="Gene3D" id="3.90.1750.20">
    <property type="entry name" value="Putative Large Serine Recombinase, Chain B, Domain 2"/>
    <property type="match status" value="1"/>
</dbReference>
<dbReference type="Pfam" id="PF13408">
    <property type="entry name" value="Zn_ribbon_recom"/>
    <property type="match status" value="1"/>
</dbReference>
<dbReference type="PROSITE" id="PS51737">
    <property type="entry name" value="RECOMBINASE_DNA_BIND"/>
    <property type="match status" value="1"/>
</dbReference>
<reference evidence="3" key="1">
    <citation type="journal article" date="2020" name="mSystems">
        <title>Genome- and Community-Level Interaction Insights into Carbon Utilization and Element Cycling Functions of Hydrothermarchaeota in Hydrothermal Sediment.</title>
        <authorList>
            <person name="Zhou Z."/>
            <person name="Liu Y."/>
            <person name="Xu W."/>
            <person name="Pan J."/>
            <person name="Luo Z.H."/>
            <person name="Li M."/>
        </authorList>
    </citation>
    <scope>NUCLEOTIDE SEQUENCE [LARGE SCALE GENOMIC DNA]</scope>
    <source>
        <strain evidence="3">SpSt-508</strain>
    </source>
</reference>
<protein>
    <submittedName>
        <fullName evidence="3">Recombinase family protein</fullName>
    </submittedName>
</protein>
<proteinExistence type="predicted"/>
<dbReference type="SMART" id="SM00857">
    <property type="entry name" value="Resolvase"/>
    <property type="match status" value="1"/>
</dbReference>
<dbReference type="InterPro" id="IPR011109">
    <property type="entry name" value="DNA_bind_recombinase_dom"/>
</dbReference>
<comment type="caution">
    <text evidence="3">The sequence shown here is derived from an EMBL/GenBank/DDBJ whole genome shotgun (WGS) entry which is preliminary data.</text>
</comment>
<dbReference type="InterPro" id="IPR025827">
    <property type="entry name" value="Zn_ribbon_recom_dom"/>
</dbReference>
<dbReference type="InterPro" id="IPR006119">
    <property type="entry name" value="Resolv_N"/>
</dbReference>
<evidence type="ECO:0000259" key="2">
    <source>
        <dbReference type="PROSITE" id="PS51737"/>
    </source>
</evidence>
<dbReference type="CDD" id="cd03768">
    <property type="entry name" value="SR_ResInv"/>
    <property type="match status" value="1"/>
</dbReference>
<organism evidence="3">
    <name type="scientific">Schlesneria paludicola</name>
    <dbReference type="NCBI Taxonomy" id="360056"/>
    <lineage>
        <taxon>Bacteria</taxon>
        <taxon>Pseudomonadati</taxon>
        <taxon>Planctomycetota</taxon>
        <taxon>Planctomycetia</taxon>
        <taxon>Planctomycetales</taxon>
        <taxon>Planctomycetaceae</taxon>
        <taxon>Schlesneria</taxon>
    </lineage>
</organism>